<evidence type="ECO:0000256" key="2">
    <source>
        <dbReference type="ARBA" id="ARBA00012513"/>
    </source>
</evidence>
<organism evidence="8 9">
    <name type="scientific">Eragrostis curvula</name>
    <name type="common">weeping love grass</name>
    <dbReference type="NCBI Taxonomy" id="38414"/>
    <lineage>
        <taxon>Eukaryota</taxon>
        <taxon>Viridiplantae</taxon>
        <taxon>Streptophyta</taxon>
        <taxon>Embryophyta</taxon>
        <taxon>Tracheophyta</taxon>
        <taxon>Spermatophyta</taxon>
        <taxon>Magnoliopsida</taxon>
        <taxon>Liliopsida</taxon>
        <taxon>Poales</taxon>
        <taxon>Poaceae</taxon>
        <taxon>PACMAD clade</taxon>
        <taxon>Chloridoideae</taxon>
        <taxon>Eragrostideae</taxon>
        <taxon>Eragrostidinae</taxon>
        <taxon>Eragrostis</taxon>
    </lineage>
</organism>
<dbReference type="SUPFAM" id="SSF51110">
    <property type="entry name" value="alpha-D-mannose-specific plant lectins"/>
    <property type="match status" value="1"/>
</dbReference>
<dbReference type="InterPro" id="IPR001480">
    <property type="entry name" value="Bulb-type_lectin_dom"/>
</dbReference>
<dbReference type="EC" id="2.7.11.1" evidence="2"/>
<dbReference type="GO" id="GO:0004674">
    <property type="term" value="F:protein serine/threonine kinase activity"/>
    <property type="evidence" value="ECO:0007669"/>
    <property type="project" value="UniProtKB-EC"/>
</dbReference>
<evidence type="ECO:0000256" key="5">
    <source>
        <dbReference type="ARBA" id="ARBA00048679"/>
    </source>
</evidence>
<evidence type="ECO:0000259" key="7">
    <source>
        <dbReference type="SMART" id="SM00108"/>
    </source>
</evidence>
<dbReference type="AlphaFoldDB" id="A0A5J9WE51"/>
<evidence type="ECO:0000256" key="3">
    <source>
        <dbReference type="ARBA" id="ARBA00023170"/>
    </source>
</evidence>
<dbReference type="Gene3D" id="2.90.10.10">
    <property type="entry name" value="Bulb-type lectin domain"/>
    <property type="match status" value="1"/>
</dbReference>
<dbReference type="OrthoDB" id="786095at2759"/>
<protein>
    <recommendedName>
        <fullName evidence="2">non-specific serine/threonine protein kinase</fullName>
        <ecNumber evidence="2">2.7.11.1</ecNumber>
    </recommendedName>
</protein>
<dbReference type="InterPro" id="IPR036426">
    <property type="entry name" value="Bulb-type_lectin_dom_sf"/>
</dbReference>
<dbReference type="EMBL" id="RWGY01000004">
    <property type="protein sequence ID" value="TVU46478.1"/>
    <property type="molecule type" value="Genomic_DNA"/>
</dbReference>
<comment type="catalytic activity">
    <reaction evidence="5">
        <text>L-seryl-[protein] + ATP = O-phospho-L-seryl-[protein] + ADP + H(+)</text>
        <dbReference type="Rhea" id="RHEA:17989"/>
        <dbReference type="Rhea" id="RHEA-COMP:9863"/>
        <dbReference type="Rhea" id="RHEA-COMP:11604"/>
        <dbReference type="ChEBI" id="CHEBI:15378"/>
        <dbReference type="ChEBI" id="CHEBI:29999"/>
        <dbReference type="ChEBI" id="CHEBI:30616"/>
        <dbReference type="ChEBI" id="CHEBI:83421"/>
        <dbReference type="ChEBI" id="CHEBI:456216"/>
        <dbReference type="EC" id="2.7.11.1"/>
    </reaction>
</comment>
<feature type="domain" description="Bulb-type lectin" evidence="7">
    <location>
        <begin position="46"/>
        <end position="143"/>
    </location>
</feature>
<dbReference type="GO" id="GO:0051707">
    <property type="term" value="P:response to other organism"/>
    <property type="evidence" value="ECO:0007669"/>
    <property type="project" value="UniProtKB-ARBA"/>
</dbReference>
<dbReference type="SMART" id="SM00108">
    <property type="entry name" value="B_lectin"/>
    <property type="match status" value="1"/>
</dbReference>
<reference evidence="8 9" key="1">
    <citation type="journal article" date="2019" name="Sci. Rep.">
        <title>A high-quality genome of Eragrostis curvula grass provides insights into Poaceae evolution and supports new strategies to enhance forage quality.</title>
        <authorList>
            <person name="Carballo J."/>
            <person name="Santos B.A.C.M."/>
            <person name="Zappacosta D."/>
            <person name="Garbus I."/>
            <person name="Selva J.P."/>
            <person name="Gallo C.A."/>
            <person name="Diaz A."/>
            <person name="Albertini E."/>
            <person name="Caccamo M."/>
            <person name="Echenique V."/>
        </authorList>
    </citation>
    <scope>NUCLEOTIDE SEQUENCE [LARGE SCALE GENOMIC DNA]</scope>
    <source>
        <strain evidence="9">cv. Victoria</strain>
        <tissue evidence="8">Leaf</tissue>
    </source>
</reference>
<sequence>MTSYYDASPHPRNSVRQQQPTIITCTSILFLFLLPPCASDDRIVPGKPLSPGATIISEDGSFALGFFSPSNTSPEKLYLGIWYNDIPEFTVVWVANREAPVTNSTSPAAPTLSLRPTPPTSSCPTPTAALLGRRTSPAASTQPPLRHRRQPQFS</sequence>
<comment type="subcellular location">
    <subcellularLocation>
        <location evidence="1">Membrane</location>
        <topology evidence="1">Single-pass type I membrane protein</topology>
    </subcellularLocation>
</comment>
<dbReference type="Gramene" id="TVU46478">
    <property type="protein sequence ID" value="TVU46478"/>
    <property type="gene ID" value="EJB05_06018"/>
</dbReference>
<evidence type="ECO:0000313" key="9">
    <source>
        <dbReference type="Proteomes" id="UP000324897"/>
    </source>
</evidence>
<keyword evidence="3" id="KW-0675">Receptor</keyword>
<name>A0A5J9WE51_9POAL</name>
<dbReference type="PANTHER" id="PTHR32444:SF118">
    <property type="entry name" value="OS09G0551150 PROTEIN"/>
    <property type="match status" value="1"/>
</dbReference>
<evidence type="ECO:0000256" key="4">
    <source>
        <dbReference type="ARBA" id="ARBA00047899"/>
    </source>
</evidence>
<gene>
    <name evidence="8" type="ORF">EJB05_06018</name>
</gene>
<dbReference type="GO" id="GO:0016020">
    <property type="term" value="C:membrane"/>
    <property type="evidence" value="ECO:0007669"/>
    <property type="project" value="UniProtKB-SubCell"/>
</dbReference>
<comment type="catalytic activity">
    <reaction evidence="4">
        <text>L-threonyl-[protein] + ATP = O-phospho-L-threonyl-[protein] + ADP + H(+)</text>
        <dbReference type="Rhea" id="RHEA:46608"/>
        <dbReference type="Rhea" id="RHEA-COMP:11060"/>
        <dbReference type="Rhea" id="RHEA-COMP:11605"/>
        <dbReference type="ChEBI" id="CHEBI:15378"/>
        <dbReference type="ChEBI" id="CHEBI:30013"/>
        <dbReference type="ChEBI" id="CHEBI:30616"/>
        <dbReference type="ChEBI" id="CHEBI:61977"/>
        <dbReference type="ChEBI" id="CHEBI:456216"/>
        <dbReference type="EC" id="2.7.11.1"/>
    </reaction>
</comment>
<feature type="region of interest" description="Disordered" evidence="6">
    <location>
        <begin position="101"/>
        <end position="154"/>
    </location>
</feature>
<proteinExistence type="predicted"/>
<dbReference type="PANTHER" id="PTHR32444">
    <property type="entry name" value="BULB-TYPE LECTIN DOMAIN-CONTAINING PROTEIN"/>
    <property type="match status" value="1"/>
</dbReference>
<feature type="non-terminal residue" evidence="8">
    <location>
        <position position="1"/>
    </location>
</feature>
<feature type="compositionally biased region" description="Basic residues" evidence="6">
    <location>
        <begin position="145"/>
        <end position="154"/>
    </location>
</feature>
<comment type="caution">
    <text evidence="8">The sequence shown here is derived from an EMBL/GenBank/DDBJ whole genome shotgun (WGS) entry which is preliminary data.</text>
</comment>
<keyword evidence="9" id="KW-1185">Reference proteome</keyword>
<dbReference type="Proteomes" id="UP000324897">
    <property type="component" value="Chromosome 5"/>
</dbReference>
<evidence type="ECO:0000313" key="8">
    <source>
        <dbReference type="EMBL" id="TVU46478.1"/>
    </source>
</evidence>
<evidence type="ECO:0000256" key="1">
    <source>
        <dbReference type="ARBA" id="ARBA00004479"/>
    </source>
</evidence>
<evidence type="ECO:0000256" key="6">
    <source>
        <dbReference type="SAM" id="MobiDB-lite"/>
    </source>
</evidence>
<accession>A0A5J9WE51</accession>